<organism evidence="1 2">
    <name type="scientific">Neomesorhizobium albiziae</name>
    <dbReference type="NCBI Taxonomy" id="335020"/>
    <lineage>
        <taxon>Bacteria</taxon>
        <taxon>Pseudomonadati</taxon>
        <taxon>Pseudomonadota</taxon>
        <taxon>Alphaproteobacteria</taxon>
        <taxon>Hyphomicrobiales</taxon>
        <taxon>Phyllobacteriaceae</taxon>
        <taxon>Neomesorhizobium</taxon>
    </lineage>
</organism>
<evidence type="ECO:0000313" key="2">
    <source>
        <dbReference type="Proteomes" id="UP000323300"/>
    </source>
</evidence>
<protein>
    <submittedName>
        <fullName evidence="1">Uncharacterized protein</fullName>
    </submittedName>
</protein>
<dbReference type="EMBL" id="FOSL01000083">
    <property type="protein sequence ID" value="SFL24797.1"/>
    <property type="molecule type" value="Genomic_DNA"/>
</dbReference>
<gene>
    <name evidence="1" type="ORF">SAMN04488498_1834</name>
</gene>
<dbReference type="Proteomes" id="UP000323300">
    <property type="component" value="Unassembled WGS sequence"/>
</dbReference>
<sequence length="56" mass="6080">VGAGAGAEVLAVLMRRRFGTKAPTVAAWCAMLAWSEGTDASYRIWTEAFKLVRHAK</sequence>
<proteinExistence type="predicted"/>
<name>A0A1I4G699_9HYPH</name>
<evidence type="ECO:0000313" key="1">
    <source>
        <dbReference type="EMBL" id="SFL24797.1"/>
    </source>
</evidence>
<feature type="non-terminal residue" evidence="1">
    <location>
        <position position="1"/>
    </location>
</feature>
<reference evidence="1 2" key="1">
    <citation type="submission" date="2016-10" db="EMBL/GenBank/DDBJ databases">
        <authorList>
            <person name="Varghese N."/>
            <person name="Submissions S."/>
        </authorList>
    </citation>
    <scope>NUCLEOTIDE SEQUENCE [LARGE SCALE GENOMIC DNA]</scope>
    <source>
        <strain evidence="1 2">DSM 21822</strain>
    </source>
</reference>
<dbReference type="AlphaFoldDB" id="A0A1I4G699"/>
<accession>A0A1I4G699</accession>
<keyword evidence="2" id="KW-1185">Reference proteome</keyword>